<accession>A0ABV9VHF2</accession>
<sequence>MKLELLLGEISRRAGRLWLADWLIAYTCTRPRTAAQTDPLDRWLHQLTAADRLKSNGLWTVRRAAVRPTEYSDWIGFLTDRCLRSVS</sequence>
<protein>
    <recommendedName>
        <fullName evidence="3">Transposase</fullName>
    </recommendedName>
</protein>
<evidence type="ECO:0000313" key="1">
    <source>
        <dbReference type="EMBL" id="MFC4983380.1"/>
    </source>
</evidence>
<dbReference type="EMBL" id="JBHSJE010000016">
    <property type="protein sequence ID" value="MFC4983380.1"/>
    <property type="molecule type" value="Genomic_DNA"/>
</dbReference>
<reference evidence="2" key="1">
    <citation type="journal article" date="2019" name="Int. J. Syst. Evol. Microbiol.">
        <title>The Global Catalogue of Microorganisms (GCM) 10K type strain sequencing project: providing services to taxonomists for standard genome sequencing and annotation.</title>
        <authorList>
            <consortium name="The Broad Institute Genomics Platform"/>
            <consortium name="The Broad Institute Genome Sequencing Center for Infectious Disease"/>
            <person name="Wu L."/>
            <person name="Ma J."/>
        </authorList>
    </citation>
    <scope>NUCLEOTIDE SEQUENCE [LARGE SCALE GENOMIC DNA]</scope>
    <source>
        <strain evidence="2">ICMP 257</strain>
    </source>
</reference>
<keyword evidence="2" id="KW-1185">Reference proteome</keyword>
<dbReference type="GeneID" id="31237434"/>
<dbReference type="RefSeq" id="WP_033305630.1">
    <property type="nucleotide sequence ID" value="NZ_JBHSJE010000016.1"/>
</dbReference>
<evidence type="ECO:0008006" key="3">
    <source>
        <dbReference type="Google" id="ProtNLM"/>
    </source>
</evidence>
<dbReference type="Proteomes" id="UP001595908">
    <property type="component" value="Unassembled WGS sequence"/>
</dbReference>
<gene>
    <name evidence="1" type="ORF">ACFPL4_34465</name>
</gene>
<organism evidence="1 2">
    <name type="scientific">Streptomyces atroolivaceus</name>
    <dbReference type="NCBI Taxonomy" id="66869"/>
    <lineage>
        <taxon>Bacteria</taxon>
        <taxon>Bacillati</taxon>
        <taxon>Actinomycetota</taxon>
        <taxon>Actinomycetes</taxon>
        <taxon>Kitasatosporales</taxon>
        <taxon>Streptomycetaceae</taxon>
        <taxon>Streptomyces</taxon>
    </lineage>
</organism>
<proteinExistence type="predicted"/>
<comment type="caution">
    <text evidence="1">The sequence shown here is derived from an EMBL/GenBank/DDBJ whole genome shotgun (WGS) entry which is preliminary data.</text>
</comment>
<evidence type="ECO:0000313" key="2">
    <source>
        <dbReference type="Proteomes" id="UP001595908"/>
    </source>
</evidence>
<name>A0ABV9VHF2_STRAZ</name>